<evidence type="ECO:0000256" key="5">
    <source>
        <dbReference type="ARBA" id="ARBA00022723"/>
    </source>
</evidence>
<evidence type="ECO:0000259" key="16">
    <source>
        <dbReference type="PROSITE" id="PS51758"/>
    </source>
</evidence>
<evidence type="ECO:0000256" key="13">
    <source>
        <dbReference type="ARBA" id="ARBA00023136"/>
    </source>
</evidence>
<dbReference type="EMBL" id="JAVYJV010000030">
    <property type="protein sequence ID" value="KAK4337399.1"/>
    <property type="molecule type" value="Genomic_DNA"/>
</dbReference>
<evidence type="ECO:0000256" key="12">
    <source>
        <dbReference type="ARBA" id="ARBA00023128"/>
    </source>
</evidence>
<evidence type="ECO:0000256" key="3">
    <source>
        <dbReference type="ARBA" id="ARBA00022568"/>
    </source>
</evidence>
<dbReference type="Pfam" id="PF07766">
    <property type="entry name" value="LETM1_RBD"/>
    <property type="match status" value="1"/>
</dbReference>
<keyword evidence="8" id="KW-0809">Transit peptide</keyword>
<dbReference type="PANTHER" id="PTHR14009">
    <property type="entry name" value="LEUCINE ZIPPER-EF-HAND CONTAINING TRANSMEMBRANE PROTEIN"/>
    <property type="match status" value="1"/>
</dbReference>
<feature type="coiled-coil region" evidence="15">
    <location>
        <begin position="338"/>
        <end position="365"/>
    </location>
</feature>
<feature type="coiled-coil region" evidence="15">
    <location>
        <begin position="207"/>
        <end position="314"/>
    </location>
</feature>
<dbReference type="Gene3D" id="1.10.238.10">
    <property type="entry name" value="EF-hand"/>
    <property type="match status" value="1"/>
</dbReference>
<feature type="domain" description="Letm1 RBD" evidence="16">
    <location>
        <begin position="1"/>
        <end position="184"/>
    </location>
</feature>
<evidence type="ECO:0000256" key="6">
    <source>
        <dbReference type="ARBA" id="ARBA00022792"/>
    </source>
</evidence>
<reference evidence="17" key="1">
    <citation type="submission" date="2023-12" db="EMBL/GenBank/DDBJ databases">
        <title>Genome assembly of Anisodus tanguticus.</title>
        <authorList>
            <person name="Wang Y.-J."/>
        </authorList>
    </citation>
    <scope>NUCLEOTIDE SEQUENCE</scope>
    <source>
        <strain evidence="17">KB-2021</strain>
        <tissue evidence="17">Leaf</tissue>
    </source>
</reference>
<keyword evidence="13" id="KW-0472">Membrane</keyword>
<dbReference type="PANTHER" id="PTHR14009:SF1">
    <property type="entry name" value="MITOCHONDRIAL PROTON_CALCIUM EXCHANGER PROTEIN"/>
    <property type="match status" value="1"/>
</dbReference>
<evidence type="ECO:0000256" key="8">
    <source>
        <dbReference type="ARBA" id="ARBA00022946"/>
    </source>
</evidence>
<dbReference type="InterPro" id="IPR033122">
    <property type="entry name" value="LETM1-like_RBD"/>
</dbReference>
<organism evidence="17 18">
    <name type="scientific">Anisodus tanguticus</name>
    <dbReference type="NCBI Taxonomy" id="243964"/>
    <lineage>
        <taxon>Eukaryota</taxon>
        <taxon>Viridiplantae</taxon>
        <taxon>Streptophyta</taxon>
        <taxon>Embryophyta</taxon>
        <taxon>Tracheophyta</taxon>
        <taxon>Spermatophyta</taxon>
        <taxon>Magnoliopsida</taxon>
        <taxon>eudicotyledons</taxon>
        <taxon>Gunneridae</taxon>
        <taxon>Pentapetalae</taxon>
        <taxon>asterids</taxon>
        <taxon>lamiids</taxon>
        <taxon>Solanales</taxon>
        <taxon>Solanaceae</taxon>
        <taxon>Solanoideae</taxon>
        <taxon>Hyoscyameae</taxon>
        <taxon>Anisodus</taxon>
    </lineage>
</organism>
<keyword evidence="3" id="KW-0109">Calcium transport</keyword>
<keyword evidence="6" id="KW-0999">Mitochondrion inner membrane</keyword>
<evidence type="ECO:0000256" key="7">
    <source>
        <dbReference type="ARBA" id="ARBA00022837"/>
    </source>
</evidence>
<keyword evidence="18" id="KW-1185">Reference proteome</keyword>
<evidence type="ECO:0000256" key="9">
    <source>
        <dbReference type="ARBA" id="ARBA00022989"/>
    </source>
</evidence>
<evidence type="ECO:0000256" key="2">
    <source>
        <dbReference type="ARBA" id="ARBA00022448"/>
    </source>
</evidence>
<keyword evidence="5" id="KW-0479">Metal-binding</keyword>
<dbReference type="PROSITE" id="PS51758">
    <property type="entry name" value="LETM1_RBD"/>
    <property type="match status" value="1"/>
</dbReference>
<evidence type="ECO:0000256" key="10">
    <source>
        <dbReference type="ARBA" id="ARBA00023054"/>
    </source>
</evidence>
<gene>
    <name evidence="17" type="ORF">RND71_043346</name>
</gene>
<dbReference type="Pfam" id="PF26561">
    <property type="entry name" value="LETM1_C"/>
    <property type="match status" value="1"/>
</dbReference>
<keyword evidence="2" id="KW-0813">Transport</keyword>
<keyword evidence="10 15" id="KW-0175">Coiled coil</keyword>
<evidence type="ECO:0000256" key="4">
    <source>
        <dbReference type="ARBA" id="ARBA00022692"/>
    </source>
</evidence>
<comment type="caution">
    <text evidence="17">The sequence shown here is derived from an EMBL/GenBank/DDBJ whole genome shotgun (WGS) entry which is preliminary data.</text>
</comment>
<evidence type="ECO:0000313" key="17">
    <source>
        <dbReference type="EMBL" id="KAK4337399.1"/>
    </source>
</evidence>
<evidence type="ECO:0000313" key="18">
    <source>
        <dbReference type="Proteomes" id="UP001291623"/>
    </source>
</evidence>
<dbReference type="Proteomes" id="UP001291623">
    <property type="component" value="Unassembled WGS sequence"/>
</dbReference>
<sequence>MAKFLQNTLDEMSLKAKGESHSHKAKEFAEFFEKVRKTGEQASNEDIMKYSKLFEDEITLDSLTRPQLTALCRLLELQPIGTNNFLRFQLRMKLRSLKADDQVIQNEGISNLTVNELQQACRARGMRALGVQEERLRYQLQQWLELSLNEKIPPSLLLLSRALYLPENVTTTDQLKATIQTLPEELGTEAKYRIGESEGRIDNRTKIELIKKEEAAIKKEREEIEQEKRTIKELKIQGKSIDAELFDEPKDKVKDVELTKEDLDSIEDAVNKIAESKQQLLIEKEELEDLKEEMKEYKDDVEEFKQLVEENKAEDLERIDAEESKAAKRLKKRVDKMIENLDVVVNSLEDKEKKLIKKIDLMVQEGREASPVEDNLINVKELIVGVKSLQKVGSDAKISKLVEILDVMDADHDGQVDLDVLVKVSFLRSASVRQKTSFFVNETA</sequence>
<keyword evidence="12 14" id="KW-0496">Mitochondrion</keyword>
<keyword evidence="7" id="KW-0106">Calcium</keyword>
<keyword evidence="4" id="KW-0812">Transmembrane</keyword>
<dbReference type="InterPro" id="IPR044202">
    <property type="entry name" value="LETM1/MDM38-like"/>
</dbReference>
<evidence type="ECO:0000256" key="11">
    <source>
        <dbReference type="ARBA" id="ARBA00023065"/>
    </source>
</evidence>
<keyword evidence="9" id="KW-1133">Transmembrane helix</keyword>
<evidence type="ECO:0000256" key="15">
    <source>
        <dbReference type="SAM" id="Coils"/>
    </source>
</evidence>
<protein>
    <recommendedName>
        <fullName evidence="16">Letm1 RBD domain-containing protein</fullName>
    </recommendedName>
</protein>
<keyword evidence="11" id="KW-0406">Ion transport</keyword>
<evidence type="ECO:0000256" key="14">
    <source>
        <dbReference type="PROSITE-ProRule" id="PRU01094"/>
    </source>
</evidence>
<dbReference type="InterPro" id="IPR059005">
    <property type="entry name" value="LETM1_C"/>
</dbReference>
<dbReference type="GO" id="GO:0043022">
    <property type="term" value="F:ribosome binding"/>
    <property type="evidence" value="ECO:0007669"/>
    <property type="project" value="InterPro"/>
</dbReference>
<name>A0AAE1QQI5_9SOLA</name>
<evidence type="ECO:0000256" key="1">
    <source>
        <dbReference type="ARBA" id="ARBA00004434"/>
    </source>
</evidence>
<dbReference type="AlphaFoldDB" id="A0AAE1QQI5"/>
<proteinExistence type="predicted"/>
<dbReference type="GO" id="GO:0005743">
    <property type="term" value="C:mitochondrial inner membrane"/>
    <property type="evidence" value="ECO:0007669"/>
    <property type="project" value="UniProtKB-SubCell"/>
</dbReference>
<accession>A0AAE1QQI5</accession>
<dbReference type="GO" id="GO:0030003">
    <property type="term" value="P:intracellular monoatomic cation homeostasis"/>
    <property type="evidence" value="ECO:0007669"/>
    <property type="project" value="TreeGrafter"/>
</dbReference>
<comment type="subcellular location">
    <subcellularLocation>
        <location evidence="1">Mitochondrion inner membrane</location>
        <topology evidence="1">Single-pass membrane protein</topology>
    </subcellularLocation>
</comment>